<dbReference type="Gene3D" id="3.40.50.850">
    <property type="entry name" value="Isochorismatase-like"/>
    <property type="match status" value="1"/>
</dbReference>
<protein>
    <submittedName>
        <fullName evidence="3">Cysteine hydrolase</fullName>
    </submittedName>
</protein>
<dbReference type="InterPro" id="IPR000868">
    <property type="entry name" value="Isochorismatase-like_dom"/>
</dbReference>
<dbReference type="GO" id="GO:0016787">
    <property type="term" value="F:hydrolase activity"/>
    <property type="evidence" value="ECO:0007669"/>
    <property type="project" value="UniProtKB-KW"/>
</dbReference>
<evidence type="ECO:0000313" key="3">
    <source>
        <dbReference type="EMBL" id="MDI3403286.1"/>
    </source>
</evidence>
<name>A0ABT6S7J2_9ACTN</name>
<dbReference type="EMBL" id="JASCIQ010000004">
    <property type="protein sequence ID" value="MDI3403286.1"/>
    <property type="molecule type" value="Genomic_DNA"/>
</dbReference>
<dbReference type="Pfam" id="PF00857">
    <property type="entry name" value="Isochorismatase"/>
    <property type="match status" value="1"/>
</dbReference>
<feature type="domain" description="Isochorismatase-like" evidence="2">
    <location>
        <begin position="33"/>
        <end position="218"/>
    </location>
</feature>
<dbReference type="InterPro" id="IPR050272">
    <property type="entry name" value="Isochorismatase-like_hydrls"/>
</dbReference>
<dbReference type="RefSeq" id="WP_282541233.1">
    <property type="nucleotide sequence ID" value="NZ_JASCIQ010000004.1"/>
</dbReference>
<dbReference type="SUPFAM" id="SSF52499">
    <property type="entry name" value="Isochorismatase-like hydrolases"/>
    <property type="match status" value="1"/>
</dbReference>
<dbReference type="CDD" id="cd00431">
    <property type="entry name" value="cysteine_hydrolases"/>
    <property type="match status" value="1"/>
</dbReference>
<proteinExistence type="predicted"/>
<keyword evidence="1 3" id="KW-0378">Hydrolase</keyword>
<comment type="caution">
    <text evidence="3">The sequence shown here is derived from an EMBL/GenBank/DDBJ whole genome shotgun (WGS) entry which is preliminary data.</text>
</comment>
<dbReference type="Proteomes" id="UP001223978">
    <property type="component" value="Unassembled WGS sequence"/>
</dbReference>
<evidence type="ECO:0000313" key="4">
    <source>
        <dbReference type="Proteomes" id="UP001223978"/>
    </source>
</evidence>
<evidence type="ECO:0000256" key="1">
    <source>
        <dbReference type="ARBA" id="ARBA00022801"/>
    </source>
</evidence>
<dbReference type="PANTHER" id="PTHR43540:SF6">
    <property type="entry name" value="ISOCHORISMATASE-LIKE DOMAIN-CONTAINING PROTEIN"/>
    <property type="match status" value="1"/>
</dbReference>
<dbReference type="InterPro" id="IPR036380">
    <property type="entry name" value="Isochorismatase-like_sf"/>
</dbReference>
<evidence type="ECO:0000259" key="2">
    <source>
        <dbReference type="Pfam" id="PF00857"/>
    </source>
</evidence>
<organism evidence="3 4">
    <name type="scientific">Streptomyces cavernicola</name>
    <dbReference type="NCBI Taxonomy" id="3043613"/>
    <lineage>
        <taxon>Bacteria</taxon>
        <taxon>Bacillati</taxon>
        <taxon>Actinomycetota</taxon>
        <taxon>Actinomycetes</taxon>
        <taxon>Kitasatosporales</taxon>
        <taxon>Streptomycetaceae</taxon>
        <taxon>Streptomyces</taxon>
    </lineage>
</organism>
<sequence length="237" mass="25678">MHTTVIDPAIRARYRALKGGQEYAFTTVDPCSTAHLVVDMQNGFMEEGMPLEVPVARSIVPHINAVSRAVRSHGGTNVYFRFTTRSSRDWSVYFEQFQAAEFGDGEVTTFQPGSHGHALHRGLDVTAEDTVMDKTRFSPFTPSSSDALQVLRERGIDTVLVSGTLTDCCSAATARDAQQLGFRVILISDANAALSDAEHNAAVNNVAAYFGDIRTTEQVVALVEEAPERAAPTAVTV</sequence>
<accession>A0ABT6S7J2</accession>
<reference evidence="3 4" key="1">
    <citation type="submission" date="2023-05" db="EMBL/GenBank/DDBJ databases">
        <title>Draft genome sequence of Streptomyces sp. B-S-A6 isolated from a cave soil in Thailand.</title>
        <authorList>
            <person name="Chamroensaksri N."/>
            <person name="Muangham S."/>
        </authorList>
    </citation>
    <scope>NUCLEOTIDE SEQUENCE [LARGE SCALE GENOMIC DNA]</scope>
    <source>
        <strain evidence="3 4">B-S-A6</strain>
    </source>
</reference>
<keyword evidence="4" id="KW-1185">Reference proteome</keyword>
<gene>
    <name evidence="3" type="ORF">QIS96_05535</name>
</gene>
<dbReference type="PANTHER" id="PTHR43540">
    <property type="entry name" value="PEROXYUREIDOACRYLATE/UREIDOACRYLATE AMIDOHYDROLASE-RELATED"/>
    <property type="match status" value="1"/>
</dbReference>